<comment type="caution">
    <text evidence="2">The sequence shown here is derived from an EMBL/GenBank/DDBJ whole genome shotgun (WGS) entry which is preliminary data.</text>
</comment>
<organism evidence="2 3">
    <name type="scientific">Chengkuizengella axinellae</name>
    <dbReference type="NCBI Taxonomy" id="3064388"/>
    <lineage>
        <taxon>Bacteria</taxon>
        <taxon>Bacillati</taxon>
        <taxon>Bacillota</taxon>
        <taxon>Bacilli</taxon>
        <taxon>Bacillales</taxon>
        <taxon>Paenibacillaceae</taxon>
        <taxon>Chengkuizengella</taxon>
    </lineage>
</organism>
<dbReference type="Proteomes" id="UP001231941">
    <property type="component" value="Unassembled WGS sequence"/>
</dbReference>
<dbReference type="RefSeq" id="WP_305993214.1">
    <property type="nucleotide sequence ID" value="NZ_JAVAMP010000010.1"/>
</dbReference>
<dbReference type="EMBL" id="JAVAMP010000010">
    <property type="protein sequence ID" value="MDP5275910.1"/>
    <property type="molecule type" value="Genomic_DNA"/>
</dbReference>
<keyword evidence="3" id="KW-1185">Reference proteome</keyword>
<evidence type="ECO:0000313" key="3">
    <source>
        <dbReference type="Proteomes" id="UP001231941"/>
    </source>
</evidence>
<evidence type="ECO:0000313" key="2">
    <source>
        <dbReference type="EMBL" id="MDP5275910.1"/>
    </source>
</evidence>
<gene>
    <name evidence="2" type="ORF">Q5Y73_17565</name>
</gene>
<evidence type="ECO:0000256" key="1">
    <source>
        <dbReference type="SAM" id="Phobius"/>
    </source>
</evidence>
<sequence>MTQAIKTNKKILILIGVIISSFLVEGYLYLLNHPPLSWTENSSNDDNTTVTVNIQNDGLTSVEIIDVFVNGTNVTKSAELGISYSGKIVQIKDEPEYNVVFVSNFEEHVIYPTDSIYEAIHKNEPTSYGIRIIHHEPIGTIKIKYKYLGLSWEFIKNI</sequence>
<reference evidence="2 3" key="1">
    <citation type="submission" date="2023-08" db="EMBL/GenBank/DDBJ databases">
        <authorList>
            <person name="Park J.-S."/>
        </authorList>
    </citation>
    <scope>NUCLEOTIDE SEQUENCE [LARGE SCALE GENOMIC DNA]</scope>
    <source>
        <strain evidence="2 3">2205SS18-9</strain>
    </source>
</reference>
<keyword evidence="1" id="KW-0812">Transmembrane</keyword>
<keyword evidence="1" id="KW-0472">Membrane</keyword>
<protein>
    <submittedName>
        <fullName evidence="2">Uncharacterized protein</fullName>
    </submittedName>
</protein>
<proteinExistence type="predicted"/>
<accession>A0ABT9J4K1</accession>
<feature type="transmembrane region" description="Helical" evidence="1">
    <location>
        <begin position="12"/>
        <end position="31"/>
    </location>
</feature>
<name>A0ABT9J4K1_9BACL</name>
<keyword evidence="1" id="KW-1133">Transmembrane helix</keyword>